<accession>A0A4D6NDH7</accession>
<gene>
    <name evidence="1" type="ORF">DEO72_LG10g2185</name>
</gene>
<evidence type="ECO:0000313" key="2">
    <source>
        <dbReference type="Proteomes" id="UP000501690"/>
    </source>
</evidence>
<dbReference type="AlphaFoldDB" id="A0A4D6NDH7"/>
<dbReference type="Proteomes" id="UP000501690">
    <property type="component" value="Linkage Group LG10"/>
</dbReference>
<sequence>MATAVAFVNGAGMEVLLTVVSGEKVMLLLDSRKDAGGGSHKVCRCCHGVVAVNELTMVVQICVLGNDVKVMACCYGGAFSGKWWRFLAVAEQ</sequence>
<proteinExistence type="predicted"/>
<dbReference type="EMBL" id="CP039354">
    <property type="protein sequence ID" value="QCE10952.1"/>
    <property type="molecule type" value="Genomic_DNA"/>
</dbReference>
<evidence type="ECO:0000313" key="1">
    <source>
        <dbReference type="EMBL" id="QCE10952.1"/>
    </source>
</evidence>
<reference evidence="1 2" key="1">
    <citation type="submission" date="2019-04" db="EMBL/GenBank/DDBJ databases">
        <title>An improved genome assembly and genetic linkage map for asparagus bean, Vigna unguiculata ssp. sesquipedialis.</title>
        <authorList>
            <person name="Xia Q."/>
            <person name="Zhang R."/>
            <person name="Dong Y."/>
        </authorList>
    </citation>
    <scope>NUCLEOTIDE SEQUENCE [LARGE SCALE GENOMIC DNA]</scope>
    <source>
        <tissue evidence="1">Leaf</tissue>
    </source>
</reference>
<name>A0A4D6NDH7_VIGUN</name>
<organism evidence="1 2">
    <name type="scientific">Vigna unguiculata</name>
    <name type="common">Cowpea</name>
    <dbReference type="NCBI Taxonomy" id="3917"/>
    <lineage>
        <taxon>Eukaryota</taxon>
        <taxon>Viridiplantae</taxon>
        <taxon>Streptophyta</taxon>
        <taxon>Embryophyta</taxon>
        <taxon>Tracheophyta</taxon>
        <taxon>Spermatophyta</taxon>
        <taxon>Magnoliopsida</taxon>
        <taxon>eudicotyledons</taxon>
        <taxon>Gunneridae</taxon>
        <taxon>Pentapetalae</taxon>
        <taxon>rosids</taxon>
        <taxon>fabids</taxon>
        <taxon>Fabales</taxon>
        <taxon>Fabaceae</taxon>
        <taxon>Papilionoideae</taxon>
        <taxon>50 kb inversion clade</taxon>
        <taxon>NPAAA clade</taxon>
        <taxon>indigoferoid/millettioid clade</taxon>
        <taxon>Phaseoleae</taxon>
        <taxon>Vigna</taxon>
    </lineage>
</organism>
<protein>
    <submittedName>
        <fullName evidence="1">Uncharacterized protein</fullName>
    </submittedName>
</protein>
<keyword evidence="2" id="KW-1185">Reference proteome</keyword>